<keyword evidence="7" id="KW-0276">Fatty acid metabolism</keyword>
<evidence type="ECO:0000313" key="16">
    <source>
        <dbReference type="EMBL" id="MEW9503010.1"/>
    </source>
</evidence>
<feature type="transmembrane region" description="Helical" evidence="14">
    <location>
        <begin position="12"/>
        <end position="30"/>
    </location>
</feature>
<dbReference type="Pfam" id="PF04116">
    <property type="entry name" value="FA_hydroxylase"/>
    <property type="match status" value="1"/>
</dbReference>
<feature type="domain" description="Fatty acid hydroxylase" evidence="15">
    <location>
        <begin position="43"/>
        <end position="185"/>
    </location>
</feature>
<evidence type="ECO:0000256" key="6">
    <source>
        <dbReference type="ARBA" id="ARBA00022824"/>
    </source>
</evidence>
<comment type="caution">
    <text evidence="16">The sequence shown here is derived from an EMBL/GenBank/DDBJ whole genome shotgun (WGS) entry which is preliminary data.</text>
</comment>
<proteinExistence type="predicted"/>
<accession>A0ABV3Q6P2</accession>
<evidence type="ECO:0000256" key="11">
    <source>
        <dbReference type="ARBA" id="ARBA00023098"/>
    </source>
</evidence>
<evidence type="ECO:0000256" key="3">
    <source>
        <dbReference type="ARBA" id="ARBA00022516"/>
    </source>
</evidence>
<keyword evidence="5" id="KW-0479">Metal-binding</keyword>
<evidence type="ECO:0000256" key="10">
    <source>
        <dbReference type="ARBA" id="ARBA00023002"/>
    </source>
</evidence>
<keyword evidence="9 14" id="KW-1133">Transmembrane helix</keyword>
<dbReference type="PANTHER" id="PTHR12863">
    <property type="entry name" value="FATTY ACID HYDROXYLASE"/>
    <property type="match status" value="1"/>
</dbReference>
<name>A0ABV3Q6P2_9BACL</name>
<reference evidence="16 17" key="1">
    <citation type="journal article" date="1979" name="Int. J. Syst. Evol. Microbiol.">
        <title>Bacillus globisporus subsp. marinus subsp. nov.</title>
        <authorList>
            <person name="Liu H."/>
        </authorList>
    </citation>
    <scope>NUCLEOTIDE SEQUENCE [LARGE SCALE GENOMIC DNA]</scope>
    <source>
        <strain evidence="16 17">DSM 1297</strain>
    </source>
</reference>
<keyword evidence="8" id="KW-0862">Zinc</keyword>
<evidence type="ECO:0000256" key="4">
    <source>
        <dbReference type="ARBA" id="ARBA00022692"/>
    </source>
</evidence>
<evidence type="ECO:0000256" key="12">
    <source>
        <dbReference type="ARBA" id="ARBA00023136"/>
    </source>
</evidence>
<evidence type="ECO:0000259" key="15">
    <source>
        <dbReference type="Pfam" id="PF04116"/>
    </source>
</evidence>
<evidence type="ECO:0000256" key="5">
    <source>
        <dbReference type="ARBA" id="ARBA00022723"/>
    </source>
</evidence>
<keyword evidence="13" id="KW-0275">Fatty acid biosynthesis</keyword>
<evidence type="ECO:0000256" key="9">
    <source>
        <dbReference type="ARBA" id="ARBA00022989"/>
    </source>
</evidence>
<keyword evidence="11" id="KW-0443">Lipid metabolism</keyword>
<keyword evidence="10" id="KW-0560">Oxidoreductase</keyword>
<feature type="transmembrane region" description="Helical" evidence="14">
    <location>
        <begin position="36"/>
        <end position="56"/>
    </location>
</feature>
<dbReference type="Proteomes" id="UP001556040">
    <property type="component" value="Unassembled WGS sequence"/>
</dbReference>
<comment type="cofactor">
    <cofactor evidence="1">
        <name>Zn(2+)</name>
        <dbReference type="ChEBI" id="CHEBI:29105"/>
    </cofactor>
</comment>
<dbReference type="PANTHER" id="PTHR12863:SF1">
    <property type="entry name" value="FATTY ACID 2-HYDROXYLASE"/>
    <property type="match status" value="1"/>
</dbReference>
<evidence type="ECO:0000256" key="13">
    <source>
        <dbReference type="ARBA" id="ARBA00023160"/>
    </source>
</evidence>
<evidence type="ECO:0000256" key="1">
    <source>
        <dbReference type="ARBA" id="ARBA00001947"/>
    </source>
</evidence>
<organism evidence="16 17">
    <name type="scientific">Jeotgalibacillus marinus</name>
    <dbReference type="NCBI Taxonomy" id="86667"/>
    <lineage>
        <taxon>Bacteria</taxon>
        <taxon>Bacillati</taxon>
        <taxon>Bacillota</taxon>
        <taxon>Bacilli</taxon>
        <taxon>Bacillales</taxon>
        <taxon>Caryophanaceae</taxon>
        <taxon>Jeotgalibacillus</taxon>
    </lineage>
</organism>
<feature type="transmembrane region" description="Helical" evidence="14">
    <location>
        <begin position="92"/>
        <end position="112"/>
    </location>
</feature>
<gene>
    <name evidence="16" type="ORF">AB1471_14550</name>
</gene>
<comment type="subcellular location">
    <subcellularLocation>
        <location evidence="2">Endoplasmic reticulum membrane</location>
        <topology evidence="2">Multi-pass membrane protein</topology>
    </subcellularLocation>
</comment>
<dbReference type="RefSeq" id="WP_367780498.1">
    <property type="nucleotide sequence ID" value="NZ_JBFMIA010000020.1"/>
</dbReference>
<keyword evidence="6" id="KW-0256">Endoplasmic reticulum</keyword>
<evidence type="ECO:0000256" key="7">
    <source>
        <dbReference type="ARBA" id="ARBA00022832"/>
    </source>
</evidence>
<dbReference type="EMBL" id="JBFMIA010000020">
    <property type="protein sequence ID" value="MEW9503010.1"/>
    <property type="molecule type" value="Genomic_DNA"/>
</dbReference>
<evidence type="ECO:0000313" key="17">
    <source>
        <dbReference type="Proteomes" id="UP001556040"/>
    </source>
</evidence>
<sequence length="208" mass="24949">MKSKGLYRDFFLHFDIFIMICLFVGIASYVAIQESILIILLLFLVGLVTFMFSEYLTHRFLFHLKTPKNTFFLNILKRLHYDHHKYPNDLKLLFLPIWYSFPNLFVLATIFYLITSTFMWTLAFSLGLIFMLLIYEWKHYIAHRPIKPKTKFGTWIKKVHLLHHYKNENYWYGVSTPFVDVLFGTLKDEKEVESSETAKDLEKRARVN</sequence>
<dbReference type="InterPro" id="IPR006694">
    <property type="entry name" value="Fatty_acid_hydroxylase"/>
</dbReference>
<protein>
    <submittedName>
        <fullName evidence="16">Sterol desaturase family protein</fullName>
    </submittedName>
</protein>
<keyword evidence="3" id="KW-0444">Lipid biosynthesis</keyword>
<keyword evidence="17" id="KW-1185">Reference proteome</keyword>
<keyword evidence="4 14" id="KW-0812">Transmembrane</keyword>
<feature type="transmembrane region" description="Helical" evidence="14">
    <location>
        <begin position="118"/>
        <end position="137"/>
    </location>
</feature>
<evidence type="ECO:0000256" key="14">
    <source>
        <dbReference type="SAM" id="Phobius"/>
    </source>
</evidence>
<evidence type="ECO:0000256" key="8">
    <source>
        <dbReference type="ARBA" id="ARBA00022833"/>
    </source>
</evidence>
<dbReference type="InterPro" id="IPR014430">
    <property type="entry name" value="Scs7"/>
</dbReference>
<keyword evidence="12 14" id="KW-0472">Membrane</keyword>
<evidence type="ECO:0000256" key="2">
    <source>
        <dbReference type="ARBA" id="ARBA00004477"/>
    </source>
</evidence>